<dbReference type="InterPro" id="IPR036291">
    <property type="entry name" value="NAD(P)-bd_dom_sf"/>
</dbReference>
<reference evidence="2 3" key="1">
    <citation type="submission" date="2023-07" db="EMBL/GenBank/DDBJ databases">
        <title>Sequencing the genomes of 1000 actinobacteria strains.</title>
        <authorList>
            <person name="Klenk H.-P."/>
        </authorList>
    </citation>
    <scope>NUCLEOTIDE SEQUENCE [LARGE SCALE GENOMIC DNA]</scope>
    <source>
        <strain evidence="2 3">DSM 44709</strain>
    </source>
</reference>
<dbReference type="PANTHER" id="PTHR43157:SF31">
    <property type="entry name" value="PHOSPHATIDYLINOSITOL-GLYCAN BIOSYNTHESIS CLASS F PROTEIN"/>
    <property type="match status" value="1"/>
</dbReference>
<dbReference type="Proteomes" id="UP001240236">
    <property type="component" value="Unassembled WGS sequence"/>
</dbReference>
<sequence length="281" mass="30022">MTSAVTVAITGATDGLGRALAVRLAADDGVRLVLHGRDPARLERLRGEIRAAGFEMPAGVVADLSELSQVAGLARTIVDRVEKLDVLVNNAGIGSGEPDGRERRTSRDGHELRLAVNYLAPFVLTENLLPLLSKSATPGHASRVVHVASLGQSAIDFDDLMLVRGYSGTRAYGRSKVALIMHGLDLAASHDPAGLTAISLHPGTHMPTKMVLSEIGTSSDSIDTGVRATRRLVLDPALEGVTGQFFDRDRPTRASSQAYDRRARETLRARTLELVEQHLAS</sequence>
<evidence type="ECO:0000256" key="1">
    <source>
        <dbReference type="ARBA" id="ARBA00023002"/>
    </source>
</evidence>
<dbReference type="GO" id="GO:0016491">
    <property type="term" value="F:oxidoreductase activity"/>
    <property type="evidence" value="ECO:0007669"/>
    <property type="project" value="UniProtKB-KW"/>
</dbReference>
<comment type="caution">
    <text evidence="2">The sequence shown here is derived from an EMBL/GenBank/DDBJ whole genome shotgun (WGS) entry which is preliminary data.</text>
</comment>
<protein>
    <submittedName>
        <fullName evidence="2">NAD(P)-dependent dehydrogenase (Short-subunit alcohol dehydrogenase family)</fullName>
    </submittedName>
</protein>
<accession>A0AAE3W1S4</accession>
<dbReference type="PANTHER" id="PTHR43157">
    <property type="entry name" value="PHOSPHATIDYLINOSITOL-GLYCAN BIOSYNTHESIS CLASS F PROTEIN-RELATED"/>
    <property type="match status" value="1"/>
</dbReference>
<dbReference type="InterPro" id="IPR002347">
    <property type="entry name" value="SDR_fam"/>
</dbReference>
<dbReference type="AlphaFoldDB" id="A0AAE3W1S4"/>
<dbReference type="PRINTS" id="PR00081">
    <property type="entry name" value="GDHRDH"/>
</dbReference>
<organism evidence="2 3">
    <name type="scientific">Catenuloplanes indicus</name>
    <dbReference type="NCBI Taxonomy" id="137267"/>
    <lineage>
        <taxon>Bacteria</taxon>
        <taxon>Bacillati</taxon>
        <taxon>Actinomycetota</taxon>
        <taxon>Actinomycetes</taxon>
        <taxon>Micromonosporales</taxon>
        <taxon>Micromonosporaceae</taxon>
        <taxon>Catenuloplanes</taxon>
    </lineage>
</organism>
<dbReference type="Pfam" id="PF00106">
    <property type="entry name" value="adh_short"/>
    <property type="match status" value="1"/>
</dbReference>
<dbReference type="Gene3D" id="3.40.50.720">
    <property type="entry name" value="NAD(P)-binding Rossmann-like Domain"/>
    <property type="match status" value="1"/>
</dbReference>
<name>A0AAE3W1S4_9ACTN</name>
<gene>
    <name evidence="2" type="ORF">J2S42_004420</name>
</gene>
<dbReference type="SUPFAM" id="SSF51735">
    <property type="entry name" value="NAD(P)-binding Rossmann-fold domains"/>
    <property type="match status" value="1"/>
</dbReference>
<evidence type="ECO:0000313" key="2">
    <source>
        <dbReference type="EMBL" id="MDQ0367751.1"/>
    </source>
</evidence>
<keyword evidence="1" id="KW-0560">Oxidoreductase</keyword>
<dbReference type="RefSeq" id="WP_307241996.1">
    <property type="nucleotide sequence ID" value="NZ_JAUSUZ010000001.1"/>
</dbReference>
<dbReference type="EMBL" id="JAUSUZ010000001">
    <property type="protein sequence ID" value="MDQ0367751.1"/>
    <property type="molecule type" value="Genomic_DNA"/>
</dbReference>
<proteinExistence type="predicted"/>
<keyword evidence="3" id="KW-1185">Reference proteome</keyword>
<evidence type="ECO:0000313" key="3">
    <source>
        <dbReference type="Proteomes" id="UP001240236"/>
    </source>
</evidence>